<dbReference type="Proteomes" id="UP000570823">
    <property type="component" value="Unassembled WGS sequence"/>
</dbReference>
<keyword evidence="2 5" id="KW-0812">Transmembrane</keyword>
<dbReference type="InterPro" id="IPR019533">
    <property type="entry name" value="Peptidase_S26"/>
</dbReference>
<keyword evidence="3 5" id="KW-1133">Transmembrane helix</keyword>
<evidence type="ECO:0000256" key="4">
    <source>
        <dbReference type="ARBA" id="ARBA00023136"/>
    </source>
</evidence>
<protein>
    <submittedName>
        <fullName evidence="6">Signal peptidase I</fullName>
        <ecNumber evidence="6">3.4.21.89</ecNumber>
    </submittedName>
</protein>
<evidence type="ECO:0000313" key="6">
    <source>
        <dbReference type="EMBL" id="NVO66985.1"/>
    </source>
</evidence>
<dbReference type="Gene3D" id="2.10.109.10">
    <property type="entry name" value="Umud Fragment, subunit A"/>
    <property type="match status" value="1"/>
</dbReference>
<evidence type="ECO:0000256" key="1">
    <source>
        <dbReference type="ARBA" id="ARBA00004370"/>
    </source>
</evidence>
<evidence type="ECO:0000256" key="2">
    <source>
        <dbReference type="ARBA" id="ARBA00022692"/>
    </source>
</evidence>
<dbReference type="InterPro" id="IPR036286">
    <property type="entry name" value="LexA/Signal_pep-like_sf"/>
</dbReference>
<dbReference type="GO" id="GO:0006465">
    <property type="term" value="P:signal peptide processing"/>
    <property type="evidence" value="ECO:0007669"/>
    <property type="project" value="InterPro"/>
</dbReference>
<feature type="transmembrane region" description="Helical" evidence="5">
    <location>
        <begin position="183"/>
        <end position="211"/>
    </location>
</feature>
<keyword evidence="6" id="KW-0378">Hydrolase</keyword>
<dbReference type="PANTHER" id="PTHR10806">
    <property type="entry name" value="SIGNAL PEPTIDASE COMPLEX CATALYTIC SUBUNIT SEC11"/>
    <property type="match status" value="1"/>
</dbReference>
<comment type="subcellular location">
    <subcellularLocation>
        <location evidence="1">Membrane</location>
    </subcellularLocation>
</comment>
<dbReference type="EMBL" id="JABXWR010000001">
    <property type="protein sequence ID" value="NVO66985.1"/>
    <property type="molecule type" value="Genomic_DNA"/>
</dbReference>
<evidence type="ECO:0000313" key="7">
    <source>
        <dbReference type="Proteomes" id="UP000570823"/>
    </source>
</evidence>
<dbReference type="OrthoDB" id="4822at2157"/>
<comment type="caution">
    <text evidence="6">The sequence shown here is derived from an EMBL/GenBank/DDBJ whole genome shotgun (WGS) entry which is preliminary data.</text>
</comment>
<dbReference type="PANTHER" id="PTHR10806:SF6">
    <property type="entry name" value="SIGNAL PEPTIDASE COMPLEX CATALYTIC SUBUNIT SEC11"/>
    <property type="match status" value="1"/>
</dbReference>
<gene>
    <name evidence="6" type="ORF">HWN36_06605</name>
</gene>
<dbReference type="GO" id="GO:0009003">
    <property type="term" value="F:signal peptidase activity"/>
    <property type="evidence" value="ECO:0007669"/>
    <property type="project" value="UniProtKB-EC"/>
</dbReference>
<dbReference type="GO" id="GO:0004252">
    <property type="term" value="F:serine-type endopeptidase activity"/>
    <property type="evidence" value="ECO:0007669"/>
    <property type="project" value="InterPro"/>
</dbReference>
<sequence>MSDKPSLQPKPGLIEQFRESQHPIVSIARDVLWAVAVVGVIALVLFLVSGIWPAVVAIESESMVPNMNVGDLVFVVAPDRFGALQTFEDGQVSGYMKYNEYGDVIIYRPNGADSVHPIIHRAMMRVEGGETVDTLNGLNLGYTAPHEGYITWGDNNPVPDQVVAYPGLGQIEPVKEEWIVGKALFAIPVIGYLPLHLLEVAVALIALMILWDYLSERRKKETDNDSRKRRP</sequence>
<evidence type="ECO:0000256" key="5">
    <source>
        <dbReference type="SAM" id="Phobius"/>
    </source>
</evidence>
<reference evidence="6 7" key="1">
    <citation type="submission" date="2020-06" db="EMBL/GenBank/DDBJ databases">
        <title>Methanofollis fontis sp. nov., a methanogen isolated from marine sediments near a cold seep at Four-Way Closure Ridge offshore southwestern Taiwan.</title>
        <authorList>
            <person name="Chen S.-C."/>
            <person name="Teng N.-H."/>
            <person name="Lin Y.-S."/>
            <person name="Lai M.-C."/>
            <person name="Chen H.-H."/>
            <person name="Wang C.-C."/>
        </authorList>
    </citation>
    <scope>NUCLEOTIDE SEQUENCE [LARGE SCALE GENOMIC DNA]</scope>
    <source>
        <strain evidence="6 7">DSM 2702</strain>
    </source>
</reference>
<keyword evidence="7" id="KW-1185">Reference proteome</keyword>
<evidence type="ECO:0000256" key="3">
    <source>
        <dbReference type="ARBA" id="ARBA00022989"/>
    </source>
</evidence>
<dbReference type="AlphaFoldDB" id="A0A7K4HNX3"/>
<name>A0A7K4HNX3_9EURY</name>
<dbReference type="NCBIfam" id="TIGR02228">
    <property type="entry name" value="sigpep_I_arch"/>
    <property type="match status" value="1"/>
</dbReference>
<dbReference type="GO" id="GO:0016020">
    <property type="term" value="C:membrane"/>
    <property type="evidence" value="ECO:0007669"/>
    <property type="project" value="UniProtKB-SubCell"/>
</dbReference>
<dbReference type="CDD" id="cd06530">
    <property type="entry name" value="S26_SPase_I"/>
    <property type="match status" value="1"/>
</dbReference>
<keyword evidence="4 5" id="KW-0472">Membrane</keyword>
<organism evidence="6 7">
    <name type="scientific">Methanofollis tationis</name>
    <dbReference type="NCBI Taxonomy" id="81417"/>
    <lineage>
        <taxon>Archaea</taxon>
        <taxon>Methanobacteriati</taxon>
        <taxon>Methanobacteriota</taxon>
        <taxon>Stenosarchaea group</taxon>
        <taxon>Methanomicrobia</taxon>
        <taxon>Methanomicrobiales</taxon>
        <taxon>Methanomicrobiaceae</taxon>
        <taxon>Methanofollis</taxon>
    </lineage>
</organism>
<dbReference type="InterPro" id="IPR001733">
    <property type="entry name" value="Peptidase_S26B"/>
</dbReference>
<dbReference type="SUPFAM" id="SSF51306">
    <property type="entry name" value="LexA/Signal peptidase"/>
    <property type="match status" value="1"/>
</dbReference>
<dbReference type="EC" id="3.4.21.89" evidence="6"/>
<dbReference type="RefSeq" id="WP_176788623.1">
    <property type="nucleotide sequence ID" value="NZ_JABXWR010000001.1"/>
</dbReference>
<accession>A0A7K4HNX3</accession>
<proteinExistence type="predicted"/>
<feature type="transmembrane region" description="Helical" evidence="5">
    <location>
        <begin position="31"/>
        <end position="58"/>
    </location>
</feature>